<gene>
    <name evidence="1" type="ORF">QYE76_044756</name>
</gene>
<accession>A0AAD8TL80</accession>
<name>A0AAD8TL80_LOLMU</name>
<keyword evidence="2" id="KW-1185">Reference proteome</keyword>
<protein>
    <submittedName>
        <fullName evidence="1">Uncharacterized protein</fullName>
    </submittedName>
</protein>
<evidence type="ECO:0000313" key="2">
    <source>
        <dbReference type="Proteomes" id="UP001231189"/>
    </source>
</evidence>
<organism evidence="1 2">
    <name type="scientific">Lolium multiflorum</name>
    <name type="common">Italian ryegrass</name>
    <name type="synonym">Lolium perenne subsp. multiflorum</name>
    <dbReference type="NCBI Taxonomy" id="4521"/>
    <lineage>
        <taxon>Eukaryota</taxon>
        <taxon>Viridiplantae</taxon>
        <taxon>Streptophyta</taxon>
        <taxon>Embryophyta</taxon>
        <taxon>Tracheophyta</taxon>
        <taxon>Spermatophyta</taxon>
        <taxon>Magnoliopsida</taxon>
        <taxon>Liliopsida</taxon>
        <taxon>Poales</taxon>
        <taxon>Poaceae</taxon>
        <taxon>BOP clade</taxon>
        <taxon>Pooideae</taxon>
        <taxon>Poodae</taxon>
        <taxon>Poeae</taxon>
        <taxon>Poeae Chloroplast Group 2 (Poeae type)</taxon>
        <taxon>Loliodinae</taxon>
        <taxon>Loliinae</taxon>
        <taxon>Lolium</taxon>
    </lineage>
</organism>
<dbReference type="AlphaFoldDB" id="A0AAD8TL80"/>
<reference evidence="1" key="1">
    <citation type="submission" date="2023-07" db="EMBL/GenBank/DDBJ databases">
        <title>A chromosome-level genome assembly of Lolium multiflorum.</title>
        <authorList>
            <person name="Chen Y."/>
            <person name="Copetti D."/>
            <person name="Kolliker R."/>
            <person name="Studer B."/>
        </authorList>
    </citation>
    <scope>NUCLEOTIDE SEQUENCE</scope>
    <source>
        <strain evidence="1">02402/16</strain>
        <tissue evidence="1">Leaf</tissue>
    </source>
</reference>
<sequence>MSANGFSMVQQGVEVGVEEPPVAEGALGFFGASYCTGSYGSQWTGAWTGGGRCAGCYVGSSDRGLTGGGRCAGCYVGSATGGLDGGGRCAGCYVGSSDRGWTGRPDAPAATLEAATGPDGRPDAPTMGISFFSIAGGFLRGFSSVVEKMMGQERRLQ</sequence>
<comment type="caution">
    <text evidence="1">The sequence shown here is derived from an EMBL/GenBank/DDBJ whole genome shotgun (WGS) entry which is preliminary data.</text>
</comment>
<dbReference type="EMBL" id="JAUUTY010000002">
    <property type="protein sequence ID" value="KAK1683908.1"/>
    <property type="molecule type" value="Genomic_DNA"/>
</dbReference>
<proteinExistence type="predicted"/>
<evidence type="ECO:0000313" key="1">
    <source>
        <dbReference type="EMBL" id="KAK1683908.1"/>
    </source>
</evidence>
<dbReference type="Proteomes" id="UP001231189">
    <property type="component" value="Unassembled WGS sequence"/>
</dbReference>